<feature type="compositionally biased region" description="Low complexity" evidence="1">
    <location>
        <begin position="171"/>
        <end position="181"/>
    </location>
</feature>
<feature type="region of interest" description="Disordered" evidence="1">
    <location>
        <begin position="152"/>
        <end position="214"/>
    </location>
</feature>
<accession>A0A9P1GDL4</accession>
<name>A0A9P1GDL4_9DINO</name>
<dbReference type="EMBL" id="CAMXCT020003909">
    <property type="protein sequence ID" value="CAL1160242.1"/>
    <property type="molecule type" value="Genomic_DNA"/>
</dbReference>
<feature type="region of interest" description="Disordered" evidence="1">
    <location>
        <begin position="385"/>
        <end position="472"/>
    </location>
</feature>
<feature type="compositionally biased region" description="Low complexity" evidence="1">
    <location>
        <begin position="449"/>
        <end position="459"/>
    </location>
</feature>
<dbReference type="EMBL" id="CAMXCT030003909">
    <property type="protein sequence ID" value="CAL4794179.1"/>
    <property type="molecule type" value="Genomic_DNA"/>
</dbReference>
<evidence type="ECO:0000256" key="1">
    <source>
        <dbReference type="SAM" id="MobiDB-lite"/>
    </source>
</evidence>
<evidence type="ECO:0000313" key="4">
    <source>
        <dbReference type="Proteomes" id="UP001152797"/>
    </source>
</evidence>
<feature type="compositionally biased region" description="Low complexity" evidence="1">
    <location>
        <begin position="426"/>
        <end position="436"/>
    </location>
</feature>
<feature type="compositionally biased region" description="Basic and acidic residues" evidence="1">
    <location>
        <begin position="190"/>
        <end position="208"/>
    </location>
</feature>
<dbReference type="Proteomes" id="UP001152797">
    <property type="component" value="Unassembled WGS sequence"/>
</dbReference>
<proteinExistence type="predicted"/>
<sequence>KSLPCRRLCRGRPNGIDVRQRCEVMKDIWREAWINSEFTGQVALSRRANGQEFLEICCPEVLERYGSHPEILDDGRSVHVSVNDVVAFGVLEESGSLIAVNVWRISIPRKFMEEEVMDEDSSEDASPAQPTIVQADFKDASPPKPKTIAAVRQEATKRSLETPSQLHPTAKAKAPGAPGAGMHKSAAKTAAEEVQTKKEALPAKRSRELGISQTLLNPTAKAKAPEMPSALRTSPVTIDVPTVEDSPPAKKPKTETLPEILKPTAKAKAGVRMLGTVNRHMLNGRFSICCEEISGVHGRDAEIPPEHVPMNLKVGDRVSFVVRESEDQQSSPIWAKNLQVLSAPRAPALRAPALRAPATAKPAKMADGKVVDLTEEDAVEVIDEAAPAKANGGSSPRNEAPVEAKAAAVKAAKGGSSPPEKEAPMEAKAAAVNAAKGGSSPPEKEAPMEAKAAAVNAAKGGSSPPEKEAPME</sequence>
<keyword evidence="4" id="KW-1185">Reference proteome</keyword>
<organism evidence="2">
    <name type="scientific">Cladocopium goreaui</name>
    <dbReference type="NCBI Taxonomy" id="2562237"/>
    <lineage>
        <taxon>Eukaryota</taxon>
        <taxon>Sar</taxon>
        <taxon>Alveolata</taxon>
        <taxon>Dinophyceae</taxon>
        <taxon>Suessiales</taxon>
        <taxon>Symbiodiniaceae</taxon>
        <taxon>Cladocopium</taxon>
    </lineage>
</organism>
<feature type="compositionally biased region" description="Low complexity" evidence="1">
    <location>
        <begin position="399"/>
        <end position="418"/>
    </location>
</feature>
<evidence type="ECO:0000313" key="2">
    <source>
        <dbReference type="EMBL" id="CAI4006867.1"/>
    </source>
</evidence>
<feature type="non-terminal residue" evidence="2">
    <location>
        <position position="472"/>
    </location>
</feature>
<protein>
    <submittedName>
        <fullName evidence="3">Vegetative incompatibility protein HET-E-1</fullName>
    </submittedName>
</protein>
<dbReference type="AlphaFoldDB" id="A0A9P1GDL4"/>
<dbReference type="EMBL" id="CAMXCT010003909">
    <property type="protein sequence ID" value="CAI4006867.1"/>
    <property type="molecule type" value="Genomic_DNA"/>
</dbReference>
<feature type="non-terminal residue" evidence="2">
    <location>
        <position position="1"/>
    </location>
</feature>
<reference evidence="2" key="1">
    <citation type="submission" date="2022-10" db="EMBL/GenBank/DDBJ databases">
        <authorList>
            <person name="Chen Y."/>
            <person name="Dougan E. K."/>
            <person name="Chan C."/>
            <person name="Rhodes N."/>
            <person name="Thang M."/>
        </authorList>
    </citation>
    <scope>NUCLEOTIDE SEQUENCE</scope>
</reference>
<evidence type="ECO:0000313" key="3">
    <source>
        <dbReference type="EMBL" id="CAL4794179.1"/>
    </source>
</evidence>
<comment type="caution">
    <text evidence="2">The sequence shown here is derived from an EMBL/GenBank/DDBJ whole genome shotgun (WGS) entry which is preliminary data.</text>
</comment>
<reference evidence="3 4" key="2">
    <citation type="submission" date="2024-05" db="EMBL/GenBank/DDBJ databases">
        <authorList>
            <person name="Chen Y."/>
            <person name="Shah S."/>
            <person name="Dougan E. K."/>
            <person name="Thang M."/>
            <person name="Chan C."/>
        </authorList>
    </citation>
    <scope>NUCLEOTIDE SEQUENCE [LARGE SCALE GENOMIC DNA]</scope>
</reference>
<gene>
    <name evidence="2" type="ORF">C1SCF055_LOCUS32467</name>
</gene>